<evidence type="ECO:0000313" key="2">
    <source>
        <dbReference type="EMBL" id="KAB1989202.1"/>
    </source>
</evidence>
<evidence type="ECO:0000313" key="3">
    <source>
        <dbReference type="Proteomes" id="UP000442990"/>
    </source>
</evidence>
<dbReference type="EMBL" id="WBKG01000005">
    <property type="protein sequence ID" value="KAB1989202.1"/>
    <property type="molecule type" value="Genomic_DNA"/>
</dbReference>
<evidence type="ECO:0000256" key="1">
    <source>
        <dbReference type="SAM" id="Phobius"/>
    </source>
</evidence>
<keyword evidence="1" id="KW-0472">Membrane</keyword>
<feature type="transmembrane region" description="Helical" evidence="1">
    <location>
        <begin position="128"/>
        <end position="145"/>
    </location>
</feature>
<sequence length="175" mass="18765">MSGPMNAVVIFAVAVVVIARQFSARRIGSDRRWWAVPVVLAVVALREPGVIDPHHQVEASLLLGAELVTALALGAGWAWTTRIWTESDGSVWSRSTKASGIVWIVGVCLRLGLFGIGSLLGVHQDSSALMLGLAATLLVRSGLLIRRAQSLRPTVTGQVPAYGDGVRRVPRKERL</sequence>
<keyword evidence="1" id="KW-1133">Transmembrane helix</keyword>
<dbReference type="AlphaFoldDB" id="A0A7J5DKH4"/>
<proteinExistence type="predicted"/>
<feature type="transmembrane region" description="Helical" evidence="1">
    <location>
        <begin position="59"/>
        <end position="79"/>
    </location>
</feature>
<comment type="caution">
    <text evidence="2">The sequence shown here is derived from an EMBL/GenBank/DDBJ whole genome shotgun (WGS) entry which is preliminary data.</text>
</comment>
<organism evidence="2 3">
    <name type="scientific">Streptomyces triticiradicis</name>
    <dbReference type="NCBI Taxonomy" id="2651189"/>
    <lineage>
        <taxon>Bacteria</taxon>
        <taxon>Bacillati</taxon>
        <taxon>Actinomycetota</taxon>
        <taxon>Actinomycetes</taxon>
        <taxon>Kitasatosporales</taxon>
        <taxon>Streptomycetaceae</taxon>
        <taxon>Streptomyces</taxon>
    </lineage>
</organism>
<dbReference type="Proteomes" id="UP000442990">
    <property type="component" value="Unassembled WGS sequence"/>
</dbReference>
<reference evidence="2 3" key="1">
    <citation type="submission" date="2019-09" db="EMBL/GenBank/DDBJ databases">
        <title>Isolation and identification of active actinomycetes.</title>
        <authorList>
            <person name="Yu Z."/>
            <person name="Han C."/>
            <person name="Yu B."/>
        </authorList>
    </citation>
    <scope>NUCLEOTIDE SEQUENCE [LARGE SCALE GENOMIC DNA]</scope>
    <source>
        <strain evidence="2 3">NEAU-H2</strain>
    </source>
</reference>
<keyword evidence="3" id="KW-1185">Reference proteome</keyword>
<dbReference type="RefSeq" id="WP_151468747.1">
    <property type="nucleotide sequence ID" value="NZ_WBKG01000005.1"/>
</dbReference>
<gene>
    <name evidence="2" type="ORF">F8144_09175</name>
</gene>
<name>A0A7J5DKH4_9ACTN</name>
<accession>A0A7J5DKH4</accession>
<keyword evidence="1" id="KW-0812">Transmembrane</keyword>
<feature type="transmembrane region" description="Helical" evidence="1">
    <location>
        <begin position="100"/>
        <end position="122"/>
    </location>
</feature>
<protein>
    <submittedName>
        <fullName evidence="2">DUF1453 domain-containing protein</fullName>
    </submittedName>
</protein>